<evidence type="ECO:0000259" key="7">
    <source>
        <dbReference type="PROSITE" id="PS50198"/>
    </source>
</evidence>
<protein>
    <recommendedName>
        <fullName evidence="6">Peptidyl-prolyl cis-trans isomerase</fullName>
        <ecNumber evidence="6">5.2.1.8</ecNumber>
    </recommendedName>
</protein>
<comment type="catalytic activity">
    <reaction evidence="6">
        <text>[protein]-peptidylproline (omega=180) = [protein]-peptidylproline (omega=0)</text>
        <dbReference type="Rhea" id="RHEA:16237"/>
        <dbReference type="Rhea" id="RHEA-COMP:10747"/>
        <dbReference type="Rhea" id="RHEA-COMP:10748"/>
        <dbReference type="ChEBI" id="CHEBI:83833"/>
        <dbReference type="ChEBI" id="CHEBI:83834"/>
        <dbReference type="EC" id="5.2.1.8"/>
    </reaction>
</comment>
<keyword evidence="5 6" id="KW-0413">Isomerase</keyword>
<dbReference type="PANTHER" id="PTHR43629:SF2">
    <property type="entry name" value="RHODANESE-LIKE_PPIC DOMAIN-CONTAINING PROTEIN 12, CHLOROPLASTIC"/>
    <property type="match status" value="1"/>
</dbReference>
<organism evidence="9 10">
    <name type="scientific">Gracilariopsis chorda</name>
    <dbReference type="NCBI Taxonomy" id="448386"/>
    <lineage>
        <taxon>Eukaryota</taxon>
        <taxon>Rhodophyta</taxon>
        <taxon>Florideophyceae</taxon>
        <taxon>Rhodymeniophycidae</taxon>
        <taxon>Gracilariales</taxon>
        <taxon>Gracilariaceae</taxon>
        <taxon>Gracilariopsis</taxon>
    </lineage>
</organism>
<dbReference type="SMART" id="SM00450">
    <property type="entry name" value="RHOD"/>
    <property type="match status" value="1"/>
</dbReference>
<evidence type="ECO:0000256" key="6">
    <source>
        <dbReference type="RuleBase" id="RU363014"/>
    </source>
</evidence>
<keyword evidence="3" id="KW-0963">Cytoplasm</keyword>
<dbReference type="GO" id="GO:0003755">
    <property type="term" value="F:peptidyl-prolyl cis-trans isomerase activity"/>
    <property type="evidence" value="ECO:0007669"/>
    <property type="project" value="UniProtKB-UniRule"/>
</dbReference>
<reference evidence="9 10" key="1">
    <citation type="journal article" date="2018" name="Mol. Biol. Evol.">
        <title>Analysis of the draft genome of the red seaweed Gracilariopsis chorda provides insights into genome size evolution in Rhodophyta.</title>
        <authorList>
            <person name="Lee J."/>
            <person name="Yang E.C."/>
            <person name="Graf L."/>
            <person name="Yang J.H."/>
            <person name="Qiu H."/>
            <person name="Zel Zion U."/>
            <person name="Chan C.X."/>
            <person name="Stephens T.G."/>
            <person name="Weber A.P.M."/>
            <person name="Boo G.H."/>
            <person name="Boo S.M."/>
            <person name="Kim K.M."/>
            <person name="Shin Y."/>
            <person name="Jung M."/>
            <person name="Lee S.J."/>
            <person name="Yim H.S."/>
            <person name="Lee J.H."/>
            <person name="Bhattacharya D."/>
            <person name="Yoon H.S."/>
        </authorList>
    </citation>
    <scope>NUCLEOTIDE SEQUENCE [LARGE SCALE GENOMIC DNA]</scope>
    <source>
        <strain evidence="9 10">SKKU-2015</strain>
        <tissue evidence="9">Whole body</tissue>
    </source>
</reference>
<dbReference type="InterPro" id="IPR023058">
    <property type="entry name" value="PPIase_PpiC_CS"/>
</dbReference>
<comment type="subcellular location">
    <subcellularLocation>
        <location evidence="1">Cytoplasm</location>
    </subcellularLocation>
</comment>
<comment type="caution">
    <text evidence="9">The sequence shown here is derived from an EMBL/GenBank/DDBJ whole genome shotgun (WGS) entry which is preliminary data.</text>
</comment>
<evidence type="ECO:0000313" key="10">
    <source>
        <dbReference type="Proteomes" id="UP000247409"/>
    </source>
</evidence>
<dbReference type="InterPro" id="IPR036873">
    <property type="entry name" value="Rhodanese-like_dom_sf"/>
</dbReference>
<dbReference type="OrthoDB" id="1911748at2759"/>
<dbReference type="SUPFAM" id="SSF54534">
    <property type="entry name" value="FKBP-like"/>
    <property type="match status" value="1"/>
</dbReference>
<dbReference type="InterPro" id="IPR001763">
    <property type="entry name" value="Rhodanese-like_dom"/>
</dbReference>
<evidence type="ECO:0000256" key="3">
    <source>
        <dbReference type="ARBA" id="ARBA00022490"/>
    </source>
</evidence>
<dbReference type="EMBL" id="NBIV01000027">
    <property type="protein sequence ID" value="PXF47192.1"/>
    <property type="molecule type" value="Genomic_DNA"/>
</dbReference>
<evidence type="ECO:0000256" key="5">
    <source>
        <dbReference type="PROSITE-ProRule" id="PRU00278"/>
    </source>
</evidence>
<evidence type="ECO:0000313" key="9">
    <source>
        <dbReference type="EMBL" id="PXF47192.1"/>
    </source>
</evidence>
<dbReference type="PROSITE" id="PS50198">
    <property type="entry name" value="PPIC_PPIASE_2"/>
    <property type="match status" value="1"/>
</dbReference>
<dbReference type="Proteomes" id="UP000247409">
    <property type="component" value="Unassembled WGS sequence"/>
</dbReference>
<dbReference type="STRING" id="448386.A0A2V3IYG3"/>
<dbReference type="PROSITE" id="PS01096">
    <property type="entry name" value="PPIC_PPIASE_1"/>
    <property type="match status" value="1"/>
</dbReference>
<dbReference type="EC" id="5.2.1.8" evidence="6"/>
<accession>A0A2V3IYG3</accession>
<dbReference type="PANTHER" id="PTHR43629">
    <property type="entry name" value="PEPTIDYL-PROLYL CIS-TRANS ISOMERASE"/>
    <property type="match status" value="1"/>
</dbReference>
<dbReference type="Pfam" id="PF13616">
    <property type="entry name" value="Rotamase_3"/>
    <property type="match status" value="1"/>
</dbReference>
<dbReference type="GO" id="GO:0005737">
    <property type="term" value="C:cytoplasm"/>
    <property type="evidence" value="ECO:0007669"/>
    <property type="project" value="UniProtKB-SubCell"/>
</dbReference>
<dbReference type="InterPro" id="IPR000297">
    <property type="entry name" value="PPIase_PpiC"/>
</dbReference>
<feature type="domain" description="Rhodanese" evidence="8">
    <location>
        <begin position="116"/>
        <end position="207"/>
    </location>
</feature>
<comment type="similarity">
    <text evidence="2">Belongs to the PpiC/parvulin rotamase family.</text>
</comment>
<dbReference type="Gene3D" id="3.10.50.40">
    <property type="match status" value="1"/>
</dbReference>
<gene>
    <name evidence="9" type="ORF">BWQ96_02967</name>
</gene>
<keyword evidence="10" id="KW-1185">Reference proteome</keyword>
<comment type="function">
    <text evidence="4">PPIases accelerate the folding of proteins. It prefers amino acid residues with hydrophobic side chains like leucine and phenylalanine in the P1 position of the peptides substrates.</text>
</comment>
<dbReference type="SUPFAM" id="SSF52821">
    <property type="entry name" value="Rhodanese/Cell cycle control phosphatase"/>
    <property type="match status" value="1"/>
</dbReference>
<feature type="domain" description="PpiC" evidence="7">
    <location>
        <begin position="1"/>
        <end position="88"/>
    </location>
</feature>
<evidence type="ECO:0000256" key="2">
    <source>
        <dbReference type="ARBA" id="ARBA00007656"/>
    </source>
</evidence>
<keyword evidence="5 6" id="KW-0697">Rotamase</keyword>
<dbReference type="PROSITE" id="PS50206">
    <property type="entry name" value="RHODANESE_3"/>
    <property type="match status" value="1"/>
</dbReference>
<dbReference type="InterPro" id="IPR052204">
    <property type="entry name" value="PpiC/parvulin_rotamase"/>
</dbReference>
<name>A0A2V3IYG3_9FLOR</name>
<sequence length="209" mass="23365">MVRAKHILVDSEEMIDAIKQQLEDGKGNFADLAKLVSTCPSKDRGGDLGWFKRNIMVKEFEEAAFSNPPGSVVKVKSEFGWHLIQVEEHGMAAKSITVDELGRRFGKDGTDDPLSVQLIDCRETSELELSSLPNFLNLPMGEYARWADQFENGKLSLEKDKETIVMCHHGIRSANFCSFLAQHGFTNVRNLIGGIDAYAKKIDNSVPQY</sequence>
<dbReference type="InterPro" id="IPR046357">
    <property type="entry name" value="PPIase_dom_sf"/>
</dbReference>
<evidence type="ECO:0000256" key="1">
    <source>
        <dbReference type="ARBA" id="ARBA00004496"/>
    </source>
</evidence>
<evidence type="ECO:0000256" key="4">
    <source>
        <dbReference type="ARBA" id="ARBA00046231"/>
    </source>
</evidence>
<dbReference type="Pfam" id="PF00581">
    <property type="entry name" value="Rhodanese"/>
    <property type="match status" value="1"/>
</dbReference>
<proteinExistence type="inferred from homology"/>
<dbReference type="Gene3D" id="3.40.250.10">
    <property type="entry name" value="Rhodanese-like domain"/>
    <property type="match status" value="1"/>
</dbReference>
<evidence type="ECO:0000259" key="8">
    <source>
        <dbReference type="PROSITE" id="PS50206"/>
    </source>
</evidence>
<dbReference type="AlphaFoldDB" id="A0A2V3IYG3"/>